<sequence length="446" mass="49756">MFYEGSLQEGISTAVGQQKLVFCFVSNDNDESRIWENEFLQDPSLIDVIAKQAIALRLIAGSGEAGYLAQIFPLPQTPTVVIMKHGELKEYIAAGTSKEDFLRRVQASFNIQLPPPPPSAAGQPPSPDTLSSSPPTAPTSTLTGVPSSVEQSDNVRRVLEERAAKQQAAKQAAEQKAQEELAKQKARMEADTGKSKQKQAELLRKKKQQESDERRRILKRIQDDKEERRKQAQEREQQKIETQSTSDSLSPTATASQSRGSSSTKYGDFTSIQVRLFDGSTIRSRFKTASVVRDIRKWVDENRTDGQSPYEMKQLLTPLPNRPIDETEDSKSLSEVGLSPSSTLILVPIRSYASAYSDSSQGFFSRFINFLLGFFTWLLGTVGFGGGANNNRQDEAPEQNASSTSTQAKNRRVQGFENPNDRRRDHQLYNGNSLNFEPRPDEDEKK</sequence>
<dbReference type="InterPro" id="IPR029071">
    <property type="entry name" value="Ubiquitin-like_domsf"/>
</dbReference>
<dbReference type="GO" id="GO:0005789">
    <property type="term" value="C:endoplasmic reticulum membrane"/>
    <property type="evidence" value="ECO:0007669"/>
    <property type="project" value="UniProtKB-SubCell"/>
</dbReference>
<comment type="caution">
    <text evidence="9">The sequence shown here is derived from an EMBL/GenBank/DDBJ whole genome shotgun (WGS) entry which is preliminary data.</text>
</comment>
<feature type="compositionally biased region" description="Polar residues" evidence="6">
    <location>
        <begin position="240"/>
        <end position="265"/>
    </location>
</feature>
<dbReference type="PROSITE" id="PS50033">
    <property type="entry name" value="UBX"/>
    <property type="match status" value="1"/>
</dbReference>
<dbReference type="InterPro" id="IPR000626">
    <property type="entry name" value="Ubiquitin-like_dom"/>
</dbReference>
<protein>
    <recommendedName>
        <fullName evidence="4">UBX domain-containing protein 2</fullName>
    </recommendedName>
</protein>
<dbReference type="SUPFAM" id="SSF52833">
    <property type="entry name" value="Thioredoxin-like"/>
    <property type="match status" value="1"/>
</dbReference>
<evidence type="ECO:0000256" key="2">
    <source>
        <dbReference type="ARBA" id="ARBA00023230"/>
    </source>
</evidence>
<dbReference type="GO" id="GO:0036503">
    <property type="term" value="P:ERAD pathway"/>
    <property type="evidence" value="ECO:0007669"/>
    <property type="project" value="TreeGrafter"/>
</dbReference>
<dbReference type="InterPro" id="IPR036249">
    <property type="entry name" value="Thioredoxin-like_sf"/>
</dbReference>
<dbReference type="PANTHER" id="PTHR46424">
    <property type="entry name" value="UBX DOMAIN-CONTAINING PROTEIN 4"/>
    <property type="match status" value="1"/>
</dbReference>
<feature type="compositionally biased region" description="Pro residues" evidence="6">
    <location>
        <begin position="113"/>
        <end position="127"/>
    </location>
</feature>
<dbReference type="GO" id="GO:0006986">
    <property type="term" value="P:response to unfolded protein"/>
    <property type="evidence" value="ECO:0007669"/>
    <property type="project" value="UniProtKB-KW"/>
</dbReference>
<evidence type="ECO:0000259" key="7">
    <source>
        <dbReference type="PROSITE" id="PS50033"/>
    </source>
</evidence>
<name>A0AAJ0CFN9_9HYPO</name>
<evidence type="ECO:0000313" key="9">
    <source>
        <dbReference type="EMBL" id="KAK2590749.1"/>
    </source>
</evidence>
<dbReference type="PROSITE" id="PS50053">
    <property type="entry name" value="UBIQUITIN_2"/>
    <property type="match status" value="1"/>
</dbReference>
<evidence type="ECO:0000256" key="3">
    <source>
        <dbReference type="ARBA" id="ARBA00038812"/>
    </source>
</evidence>
<dbReference type="EMBL" id="JASWJB010000401">
    <property type="protein sequence ID" value="KAK2590749.1"/>
    <property type="molecule type" value="Genomic_DNA"/>
</dbReference>
<dbReference type="SUPFAM" id="SSF54236">
    <property type="entry name" value="Ubiquitin-like"/>
    <property type="match status" value="1"/>
</dbReference>
<organism evidence="9 10">
    <name type="scientific">Conoideocrella luteorostrata</name>
    <dbReference type="NCBI Taxonomy" id="1105319"/>
    <lineage>
        <taxon>Eukaryota</taxon>
        <taxon>Fungi</taxon>
        <taxon>Dikarya</taxon>
        <taxon>Ascomycota</taxon>
        <taxon>Pezizomycotina</taxon>
        <taxon>Sordariomycetes</taxon>
        <taxon>Hypocreomycetidae</taxon>
        <taxon>Hypocreales</taxon>
        <taxon>Clavicipitaceae</taxon>
        <taxon>Conoideocrella</taxon>
    </lineage>
</organism>
<dbReference type="AlphaFoldDB" id="A0AAJ0CFN9"/>
<dbReference type="Proteomes" id="UP001251528">
    <property type="component" value="Unassembled WGS sequence"/>
</dbReference>
<feature type="region of interest" description="Disordered" evidence="6">
    <location>
        <begin position="110"/>
        <end position="265"/>
    </location>
</feature>
<feature type="domain" description="UBX" evidence="7">
    <location>
        <begin position="265"/>
        <end position="346"/>
    </location>
</feature>
<feature type="domain" description="Ubiquitin-like" evidence="8">
    <location>
        <begin position="270"/>
        <end position="347"/>
    </location>
</feature>
<keyword evidence="2" id="KW-0834">Unfolded protein response</keyword>
<evidence type="ECO:0000313" key="10">
    <source>
        <dbReference type="Proteomes" id="UP001251528"/>
    </source>
</evidence>
<dbReference type="InterPro" id="IPR001012">
    <property type="entry name" value="UBX_dom"/>
</dbReference>
<evidence type="ECO:0000256" key="6">
    <source>
        <dbReference type="SAM" id="MobiDB-lite"/>
    </source>
</evidence>
<dbReference type="Pfam" id="PF00789">
    <property type="entry name" value="UBX"/>
    <property type="match status" value="1"/>
</dbReference>
<feature type="compositionally biased region" description="Low complexity" evidence="6">
    <location>
        <begin position="165"/>
        <end position="175"/>
    </location>
</feature>
<feature type="compositionally biased region" description="Low complexity" evidence="6">
    <location>
        <begin position="128"/>
        <end position="143"/>
    </location>
</feature>
<evidence type="ECO:0000256" key="4">
    <source>
        <dbReference type="ARBA" id="ARBA00041575"/>
    </source>
</evidence>
<feature type="compositionally biased region" description="Polar residues" evidence="6">
    <location>
        <begin position="399"/>
        <end position="408"/>
    </location>
</feature>
<evidence type="ECO:0000256" key="5">
    <source>
        <dbReference type="ARBA" id="ARBA00046062"/>
    </source>
</evidence>
<comment type="function">
    <text evidence="5">Involved in endoplasmic reticulum-associated protein degradation (ERAD). Acts as a platform to recruit both UBQLN1 and VCP to the ER during ERAD.</text>
</comment>
<proteinExistence type="predicted"/>
<dbReference type="PANTHER" id="PTHR46424:SF1">
    <property type="entry name" value="UBX DOMAIN-CONTAINING PROTEIN 4"/>
    <property type="match status" value="1"/>
</dbReference>
<comment type="subunit">
    <text evidence="3">Directly interacts with VCP. Interacts with UBQLN1. Forms a complex with VCP and UBQLN1.</text>
</comment>
<feature type="compositionally biased region" description="Basic and acidic residues" evidence="6">
    <location>
        <begin position="153"/>
        <end position="164"/>
    </location>
</feature>
<gene>
    <name evidence="9" type="ORF">QQS21_011561</name>
</gene>
<dbReference type="SMART" id="SM00166">
    <property type="entry name" value="UBX"/>
    <property type="match status" value="1"/>
</dbReference>
<feature type="region of interest" description="Disordered" evidence="6">
    <location>
        <begin position="389"/>
        <end position="446"/>
    </location>
</feature>
<dbReference type="Pfam" id="PF23187">
    <property type="entry name" value="UBX7_N"/>
    <property type="match status" value="1"/>
</dbReference>
<reference evidence="9" key="1">
    <citation type="submission" date="2023-06" db="EMBL/GenBank/DDBJ databases">
        <title>Conoideocrella luteorostrata (Hypocreales: Clavicipitaceae), a potential biocontrol fungus for elongate hemlock scale in United States Christmas tree production areas.</title>
        <authorList>
            <person name="Barrett H."/>
            <person name="Lovett B."/>
            <person name="Macias A.M."/>
            <person name="Stajich J.E."/>
            <person name="Kasson M.T."/>
        </authorList>
    </citation>
    <scope>NUCLEOTIDE SEQUENCE</scope>
    <source>
        <strain evidence="9">ARSEF 14590</strain>
    </source>
</reference>
<evidence type="ECO:0000256" key="1">
    <source>
        <dbReference type="ARBA" id="ARBA00004406"/>
    </source>
</evidence>
<comment type="subcellular location">
    <subcellularLocation>
        <location evidence="1">Endoplasmic reticulum membrane</location>
        <topology evidence="1">Peripheral membrane protein</topology>
    </subcellularLocation>
</comment>
<feature type="compositionally biased region" description="Basic and acidic residues" evidence="6">
    <location>
        <begin position="176"/>
        <end position="239"/>
    </location>
</feature>
<evidence type="ECO:0000259" key="8">
    <source>
        <dbReference type="PROSITE" id="PS50053"/>
    </source>
</evidence>
<keyword evidence="10" id="KW-1185">Reference proteome</keyword>
<accession>A0AAJ0CFN9</accession>
<dbReference type="Gene3D" id="3.10.20.90">
    <property type="entry name" value="Phosphatidylinositol 3-kinase Catalytic Subunit, Chain A, domain 1"/>
    <property type="match status" value="1"/>
</dbReference>